<reference evidence="1" key="1">
    <citation type="submission" date="2022-02" db="EMBL/GenBank/DDBJ databases">
        <authorList>
            <person name="King R."/>
        </authorList>
    </citation>
    <scope>NUCLEOTIDE SEQUENCE</scope>
</reference>
<organism evidence="1 2">
    <name type="scientific">Aphis gossypii</name>
    <name type="common">Cotton aphid</name>
    <dbReference type="NCBI Taxonomy" id="80765"/>
    <lineage>
        <taxon>Eukaryota</taxon>
        <taxon>Metazoa</taxon>
        <taxon>Ecdysozoa</taxon>
        <taxon>Arthropoda</taxon>
        <taxon>Hexapoda</taxon>
        <taxon>Insecta</taxon>
        <taxon>Pterygota</taxon>
        <taxon>Neoptera</taxon>
        <taxon>Paraneoptera</taxon>
        <taxon>Hemiptera</taxon>
        <taxon>Sternorrhyncha</taxon>
        <taxon>Aphidomorpha</taxon>
        <taxon>Aphidoidea</taxon>
        <taxon>Aphididae</taxon>
        <taxon>Aphidini</taxon>
        <taxon>Aphis</taxon>
        <taxon>Aphis</taxon>
    </lineage>
</organism>
<dbReference type="Proteomes" id="UP001154329">
    <property type="component" value="Chromosome 2"/>
</dbReference>
<evidence type="ECO:0000313" key="2">
    <source>
        <dbReference type="Proteomes" id="UP001154329"/>
    </source>
</evidence>
<keyword evidence="2" id="KW-1185">Reference proteome</keyword>
<sequence>MDFLGLTIISFTTDKVLDIIDTIMNTTIATTSGRNVTESLLALTLGVVDIIDTADAVVEDGECDANAILEKYVGEIPAAQQLANRERQERKEEELIVSMSRPSHGGGDAPEGLSAPTLVVIDIFDTAEAVVEDEPKGICDAIAILEKNAGEILAAQQLANRERQERKEQELIVSMSRSSHDGGDAPEGLSAPTLVAIDIFDTAEAVVEDEPKGKCDAIAILEKDAGEVLAAQQLANRERQERKEQALIVSMSRSSHGGGDAPEGLSAPTLVAIDIFDTAEAVVEDEPKGKCDAIAILEKDAGVILAAQQLANRERLERKEEELIVSMSRPSHGGGDAPEGLSASTLVAIDIFDTAEAAVEDEPKGKCDAIAILEKDAGVILAAQQLANRERLERKEQELIVSMSRSSHDGGDAPEGLSAPTLVAIDIFDTAEAVVVDEPKGKCDAIAILEKDAGEILAAQQLANRERQERKEEELIVSMSRSSHDGGDALEGLSAPTLVVIDIVDTAEAAVDTVEAVVVDEPKGKCGANAILEKDAGEIPAAQQLAPRKRRRRLAAAWRVIKRFFLCGCCAPRVE</sequence>
<gene>
    <name evidence="1" type="ORF">APHIGO_LOCUS6947</name>
</gene>
<dbReference type="EMBL" id="OU899035">
    <property type="protein sequence ID" value="CAH1725965.1"/>
    <property type="molecule type" value="Genomic_DNA"/>
</dbReference>
<accession>A0A9P0NJH9</accession>
<proteinExistence type="predicted"/>
<evidence type="ECO:0000313" key="1">
    <source>
        <dbReference type="EMBL" id="CAH1725965.1"/>
    </source>
</evidence>
<reference evidence="1" key="2">
    <citation type="submission" date="2022-10" db="EMBL/GenBank/DDBJ databases">
        <authorList>
            <consortium name="ENA_rothamsted_submissions"/>
            <consortium name="culmorum"/>
            <person name="King R."/>
        </authorList>
    </citation>
    <scope>NUCLEOTIDE SEQUENCE</scope>
</reference>
<protein>
    <submittedName>
        <fullName evidence="1">Uncharacterized protein</fullName>
    </submittedName>
</protein>
<dbReference type="AlphaFoldDB" id="A0A9P0NJH9"/>
<name>A0A9P0NJH9_APHGO</name>